<dbReference type="EMBL" id="MG727869">
    <property type="protein sequence ID" value="AWX64094.1"/>
    <property type="molecule type" value="Genomic_DNA"/>
</dbReference>
<dbReference type="GO" id="GO:0004519">
    <property type="term" value="F:endonuclease activity"/>
    <property type="evidence" value="ECO:0007669"/>
    <property type="project" value="InterPro"/>
</dbReference>
<dbReference type="RefSeq" id="YP_009538405.1">
    <property type="nucleotide sequence ID" value="NC_039920.1"/>
</dbReference>
<dbReference type="AlphaFoldDB" id="A0A3G1RIW2"/>
<reference evidence="2" key="1">
    <citation type="journal article" date="2018" name="J. Phycol.">
        <title>Flip-flop organization in the chloroplast genome of Capsosiphon fulvescens (Ulvophyceae, Chlorophyta.</title>
        <authorList>
            <person name="Kim D."/>
            <person name="Lee J."/>
            <person name="Choi J.W."/>
            <person name="Yang J.H."/>
            <person name="Hwang I.K."/>
            <person name="Yoon H.S."/>
        </authorList>
    </citation>
    <scope>NUCLEOTIDE SEQUENCE</scope>
    <source>
        <strain evidence="2">TypeA</strain>
    </source>
</reference>
<accession>A0A3G1RIW2</accession>
<sequence>MTFQNKNKFQKKKKKCQKWNQWFAGLIDGTGCFYINKKNEISFELTAHITDARIVYDIKNKLKAGSVKLRSGSNNIRYRVKQHAIILDIVNRINGKVRNSIRGNQFKKVCQLLNTTYIPPVSLVKSDLYLAGLFDADGTININVSKTSQSDSQKSKVYGQIERLANSKDFNQLIIKIPCLNSNLSFISEFYGFGKINVTPLKNGKITKPKYYWTITDYEEIVLFYSYLKKRPLRSVKMHRIRLSFYYFHYKKLKYNLKSSNTVEYKIWSKFCNSWFKYMV</sequence>
<geneLocation type="plastid" evidence="2"/>
<dbReference type="PANTHER" id="PTHR37520:SF1">
    <property type="entry name" value="INTRON-ENCODED DNA ENDONUCLEASE AI2A-RELATED"/>
    <property type="match status" value="1"/>
</dbReference>
<name>A0A3G1RIW2_9CHLO</name>
<dbReference type="InterPro" id="IPR027434">
    <property type="entry name" value="Homing_endonucl"/>
</dbReference>
<protein>
    <recommendedName>
        <fullName evidence="1">Homing endonuclease LAGLIDADG domain-containing protein</fullName>
    </recommendedName>
</protein>
<feature type="domain" description="Homing endonuclease LAGLIDADG" evidence="1">
    <location>
        <begin position="24"/>
        <end position="111"/>
    </location>
</feature>
<feature type="domain" description="Homing endonuclease LAGLIDADG" evidence="1">
    <location>
        <begin position="130"/>
        <end position="239"/>
    </location>
</feature>
<dbReference type="Pfam" id="PF00961">
    <property type="entry name" value="LAGLIDADG_1"/>
    <property type="match status" value="2"/>
</dbReference>
<evidence type="ECO:0000259" key="1">
    <source>
        <dbReference type="Pfam" id="PF00961"/>
    </source>
</evidence>
<evidence type="ECO:0000313" key="2">
    <source>
        <dbReference type="EMBL" id="AWX64094.1"/>
    </source>
</evidence>
<dbReference type="InterPro" id="IPR004860">
    <property type="entry name" value="LAGLIDADG_dom"/>
</dbReference>
<organism evidence="2">
    <name type="scientific">Capsosiphon fulvescens</name>
    <dbReference type="NCBI Taxonomy" id="205396"/>
    <lineage>
        <taxon>Eukaryota</taxon>
        <taxon>Viridiplantae</taxon>
        <taxon>Chlorophyta</taxon>
        <taxon>core chlorophytes</taxon>
        <taxon>Ulvophyceae</taxon>
        <taxon>OUU clade</taxon>
        <taxon>Ulotrichales</taxon>
        <taxon>Ulotrichaceae</taxon>
        <taxon>Capsosiphon</taxon>
    </lineage>
</organism>
<proteinExistence type="predicted"/>
<dbReference type="GeneID" id="38458151"/>
<dbReference type="SUPFAM" id="SSF55608">
    <property type="entry name" value="Homing endonucleases"/>
    <property type="match status" value="2"/>
</dbReference>
<dbReference type="Gene3D" id="3.10.28.10">
    <property type="entry name" value="Homing endonucleases"/>
    <property type="match status" value="2"/>
</dbReference>
<keyword evidence="2" id="KW-0934">Plastid</keyword>
<dbReference type="PANTHER" id="PTHR37520">
    <property type="entry name" value="INTRON-ENCODED DNA ENDONUCLEASE AI2A-RELATED"/>
    <property type="match status" value="1"/>
</dbReference>
<gene>
    <name evidence="2" type="primary">orf293</name>
    <name evidence="2" type="ORF">Capsosi_063</name>
</gene>